<feature type="transmembrane region" description="Helical" evidence="6">
    <location>
        <begin position="357"/>
        <end position="381"/>
    </location>
</feature>
<evidence type="ECO:0000256" key="5">
    <source>
        <dbReference type="ARBA" id="ARBA00023136"/>
    </source>
</evidence>
<keyword evidence="3 6" id="KW-0812">Transmembrane</keyword>
<protein>
    <submittedName>
        <fullName evidence="8">SLC13 family permease</fullName>
    </submittedName>
</protein>
<dbReference type="RefSeq" id="WP_008720374.1">
    <property type="nucleotide sequence ID" value="NZ_JAJFDX010000003.1"/>
</dbReference>
<organism evidence="8 9">
    <name type="scientific">Enterocloster hominis</name>
    <name type="common">ex Hitch et al. 2024</name>
    <dbReference type="NCBI Taxonomy" id="1917870"/>
    <lineage>
        <taxon>Bacteria</taxon>
        <taxon>Bacillati</taxon>
        <taxon>Bacillota</taxon>
        <taxon>Clostridia</taxon>
        <taxon>Lachnospirales</taxon>
        <taxon>Lachnospiraceae</taxon>
        <taxon>Enterocloster</taxon>
    </lineage>
</organism>
<keyword evidence="2" id="KW-0813">Transport</keyword>
<name>A0ABV1D056_9FIRM</name>
<proteinExistence type="predicted"/>
<comment type="caution">
    <text evidence="8">The sequence shown here is derived from an EMBL/GenBank/DDBJ whole genome shotgun (WGS) entry which is preliminary data.</text>
</comment>
<evidence type="ECO:0000256" key="3">
    <source>
        <dbReference type="ARBA" id="ARBA00022692"/>
    </source>
</evidence>
<gene>
    <name evidence="8" type="ORF">WMQ36_02135</name>
</gene>
<dbReference type="Proteomes" id="UP001454086">
    <property type="component" value="Unassembled WGS sequence"/>
</dbReference>
<evidence type="ECO:0000313" key="9">
    <source>
        <dbReference type="Proteomes" id="UP001454086"/>
    </source>
</evidence>
<dbReference type="Pfam" id="PF03600">
    <property type="entry name" value="CitMHS"/>
    <property type="match status" value="1"/>
</dbReference>
<feature type="transmembrane region" description="Helical" evidence="6">
    <location>
        <begin position="177"/>
        <end position="196"/>
    </location>
</feature>
<comment type="subcellular location">
    <subcellularLocation>
        <location evidence="1">Membrane</location>
        <topology evidence="1">Multi-pass membrane protein</topology>
    </subcellularLocation>
</comment>
<keyword evidence="4 6" id="KW-1133">Transmembrane helix</keyword>
<feature type="transmembrane region" description="Helical" evidence="6">
    <location>
        <begin position="275"/>
        <end position="301"/>
    </location>
</feature>
<keyword evidence="5 6" id="KW-0472">Membrane</keyword>
<feature type="transmembrane region" description="Helical" evidence="6">
    <location>
        <begin position="401"/>
        <end position="420"/>
    </location>
</feature>
<feature type="domain" description="Citrate transporter-like" evidence="7">
    <location>
        <begin position="17"/>
        <end position="340"/>
    </location>
</feature>
<evidence type="ECO:0000256" key="2">
    <source>
        <dbReference type="ARBA" id="ARBA00022448"/>
    </source>
</evidence>
<reference evidence="8 9" key="1">
    <citation type="submission" date="2024-03" db="EMBL/GenBank/DDBJ databases">
        <title>Human intestinal bacterial collection.</title>
        <authorList>
            <person name="Pauvert C."/>
            <person name="Hitch T.C.A."/>
            <person name="Clavel T."/>
        </authorList>
    </citation>
    <scope>NUCLEOTIDE SEQUENCE [LARGE SCALE GENOMIC DNA]</scope>
    <source>
        <strain evidence="8 9">CLA-SR-H021</strain>
    </source>
</reference>
<feature type="transmembrane region" description="Helical" evidence="6">
    <location>
        <begin position="6"/>
        <end position="39"/>
    </location>
</feature>
<feature type="transmembrane region" description="Helical" evidence="6">
    <location>
        <begin position="224"/>
        <end position="240"/>
    </location>
</feature>
<feature type="transmembrane region" description="Helical" evidence="6">
    <location>
        <begin position="246"/>
        <end position="263"/>
    </location>
</feature>
<evidence type="ECO:0000256" key="6">
    <source>
        <dbReference type="SAM" id="Phobius"/>
    </source>
</evidence>
<keyword evidence="9" id="KW-1185">Reference proteome</keyword>
<dbReference type="EMBL" id="JBBMFM010000004">
    <property type="protein sequence ID" value="MEQ2423763.1"/>
    <property type="molecule type" value="Genomic_DNA"/>
</dbReference>
<evidence type="ECO:0000259" key="7">
    <source>
        <dbReference type="Pfam" id="PF03600"/>
    </source>
</evidence>
<evidence type="ECO:0000313" key="8">
    <source>
        <dbReference type="EMBL" id="MEQ2423763.1"/>
    </source>
</evidence>
<dbReference type="InterPro" id="IPR004680">
    <property type="entry name" value="Cit_transptr-like_dom"/>
</dbReference>
<evidence type="ECO:0000256" key="1">
    <source>
        <dbReference type="ARBA" id="ARBA00004141"/>
    </source>
</evidence>
<feature type="transmembrane region" description="Helical" evidence="6">
    <location>
        <begin position="92"/>
        <end position="118"/>
    </location>
</feature>
<sequence>MDFSAISLIVLVLVIIVAYITRLNVGLLALAVAIVLARFGGIKDSVMYGGINLNVFWTLIGIYFFGQCMTQSGTLALFAKKLITKLPVKAEVWPLICFVFTMLFALLGPTTILALTVVPLITIEIAGYIGANVECSMILTMFGGLAGRMTPLGGNLAGQIAIAEGEGFIETGVLSKIFFWDHILVCTILGIIYYFVFRGFKKDKKYVSEVEALKDIPAFNKKQWICMICMFAFILFYAFTQWHIGFVAIIFSVIMIAAGCVDQKDVLDKTKWGTVIMVAGTGILASVVQGLGGITILSNFIGYVANLPIVSGVYSAVSGVLSMFTHAMSVPIPILFATVEETIQSLGGTRQDMFRCLAAIGSGAYIGMSCPMSLAGANVFACWTSVVNPGPKEQQKQFGKMMLLAFVSTVLSGLIWVFILRMF</sequence>
<evidence type="ECO:0000256" key="4">
    <source>
        <dbReference type="ARBA" id="ARBA00022989"/>
    </source>
</evidence>
<accession>A0ABV1D056</accession>